<evidence type="ECO:0000313" key="3">
    <source>
        <dbReference type="Proteomes" id="UP001224775"/>
    </source>
</evidence>
<accession>A0AAD8YKQ6</accession>
<feature type="compositionally biased region" description="Polar residues" evidence="1">
    <location>
        <begin position="48"/>
        <end position="58"/>
    </location>
</feature>
<feature type="region of interest" description="Disordered" evidence="1">
    <location>
        <begin position="91"/>
        <end position="184"/>
    </location>
</feature>
<keyword evidence="3" id="KW-1185">Reference proteome</keyword>
<name>A0AAD8YKQ6_9STRA</name>
<dbReference type="EMBL" id="JATAAI010000003">
    <property type="protein sequence ID" value="KAK1747067.1"/>
    <property type="molecule type" value="Genomic_DNA"/>
</dbReference>
<dbReference type="Proteomes" id="UP001224775">
    <property type="component" value="Unassembled WGS sequence"/>
</dbReference>
<feature type="compositionally biased region" description="Basic and acidic residues" evidence="1">
    <location>
        <begin position="145"/>
        <end position="157"/>
    </location>
</feature>
<reference evidence="2" key="1">
    <citation type="submission" date="2023-06" db="EMBL/GenBank/DDBJ databases">
        <title>Survivors Of The Sea: Transcriptome response of Skeletonema marinoi to long-term dormancy.</title>
        <authorList>
            <person name="Pinder M.I.M."/>
            <person name="Kourtchenko O."/>
            <person name="Robertson E.K."/>
            <person name="Larsson T."/>
            <person name="Maumus F."/>
            <person name="Osuna-Cruz C.M."/>
            <person name="Vancaester E."/>
            <person name="Stenow R."/>
            <person name="Vandepoele K."/>
            <person name="Ploug H."/>
            <person name="Bruchert V."/>
            <person name="Godhe A."/>
            <person name="Topel M."/>
        </authorList>
    </citation>
    <scope>NUCLEOTIDE SEQUENCE</scope>
    <source>
        <strain evidence="2">R05AC</strain>
    </source>
</reference>
<dbReference type="AlphaFoldDB" id="A0AAD8YKQ6"/>
<feature type="compositionally biased region" description="Polar residues" evidence="1">
    <location>
        <begin position="97"/>
        <end position="110"/>
    </location>
</feature>
<comment type="caution">
    <text evidence="2">The sequence shown here is derived from an EMBL/GenBank/DDBJ whole genome shotgun (WGS) entry which is preliminary data.</text>
</comment>
<feature type="compositionally biased region" description="Low complexity" evidence="1">
    <location>
        <begin position="11"/>
        <end position="22"/>
    </location>
</feature>
<evidence type="ECO:0000256" key="1">
    <source>
        <dbReference type="SAM" id="MobiDB-lite"/>
    </source>
</evidence>
<evidence type="ECO:0000313" key="2">
    <source>
        <dbReference type="EMBL" id="KAK1747067.1"/>
    </source>
</evidence>
<feature type="region of interest" description="Disordered" evidence="1">
    <location>
        <begin position="48"/>
        <end position="69"/>
    </location>
</feature>
<proteinExistence type="predicted"/>
<gene>
    <name evidence="2" type="ORF">QTG54_002411</name>
</gene>
<feature type="region of interest" description="Disordered" evidence="1">
    <location>
        <begin position="1"/>
        <end position="31"/>
    </location>
</feature>
<feature type="compositionally biased region" description="Basic and acidic residues" evidence="1">
    <location>
        <begin position="124"/>
        <end position="138"/>
    </location>
</feature>
<feature type="region of interest" description="Disordered" evidence="1">
    <location>
        <begin position="251"/>
        <end position="299"/>
    </location>
</feature>
<organism evidence="2 3">
    <name type="scientific">Skeletonema marinoi</name>
    <dbReference type="NCBI Taxonomy" id="267567"/>
    <lineage>
        <taxon>Eukaryota</taxon>
        <taxon>Sar</taxon>
        <taxon>Stramenopiles</taxon>
        <taxon>Ochrophyta</taxon>
        <taxon>Bacillariophyta</taxon>
        <taxon>Coscinodiscophyceae</taxon>
        <taxon>Thalassiosirophycidae</taxon>
        <taxon>Thalassiosirales</taxon>
        <taxon>Skeletonemataceae</taxon>
        <taxon>Skeletonema</taxon>
        <taxon>Skeletonema marinoi-dohrnii complex</taxon>
    </lineage>
</organism>
<feature type="compositionally biased region" description="Polar residues" evidence="1">
    <location>
        <begin position="167"/>
        <end position="184"/>
    </location>
</feature>
<protein>
    <submittedName>
        <fullName evidence="2">Uncharacterized protein</fullName>
    </submittedName>
</protein>
<sequence>MPLEMSDVDSKSSSGSETKNSSANAGEDSLDFMQRMIVDQQQHLISQYQCEKSNTSGVNEGKGSDDLITRIEREQSELRIINQQNSILKQIEKDNDSTSNGKVGSETTVQSKEKSPDSQQVPKALKDEPSLAHHDHDMTLSSSREIPKQKHLEDTLVGREISCRGGKSSQEQADGNDQSESRSSAALSAIEIPYSSQVAWRRLESELEEYFSNVEIQDESIPHEATTAELKLPPNTLNGVSADAEPVYDRLWRGSSPGQVPLPPVQSRSQVLPQILDREDEDDMDDRKPPADRMDDEGA</sequence>